<evidence type="ECO:0000259" key="2">
    <source>
        <dbReference type="Pfam" id="PF00156"/>
    </source>
</evidence>
<evidence type="ECO:0000313" key="5">
    <source>
        <dbReference type="EMBL" id="GAT77932.1"/>
    </source>
</evidence>
<dbReference type="InterPro" id="IPR051910">
    <property type="entry name" value="ComF/GntX_DNA_util-trans"/>
</dbReference>
<proteinExistence type="inferred from homology"/>
<reference evidence="6 7" key="2">
    <citation type="submission" date="2016-05" db="EMBL/GenBank/DDBJ databases">
        <title>Draft genome sequences of four strains of Ehrlichia ruminantium, a tick-borne pathogen of ruminants, isolated from Zimbabwe, The Gambia and Ghana.</title>
        <authorList>
            <person name="Nakao R."/>
            <person name="Jongejan F."/>
            <person name="Sugimoto C."/>
        </authorList>
    </citation>
    <scope>NUCLEOTIDE SEQUENCE [LARGE SCALE GENOMIC DNA]</scope>
    <source>
        <strain evidence="6">Kerr Seringe</strain>
        <strain evidence="7">Pokoase 417</strain>
    </source>
</reference>
<gene>
    <name evidence="4" type="primary">comF</name>
    <name evidence="4" type="ORF">EHRUM2_01140</name>
    <name evidence="5" type="ORF">EHRUM3_01340</name>
</gene>
<dbReference type="Proteomes" id="UP000092731">
    <property type="component" value="Unassembled WGS sequence"/>
</dbReference>
<dbReference type="Proteomes" id="UP000092677">
    <property type="component" value="Unassembled WGS sequence"/>
</dbReference>
<accession>A0A170RLK9</accession>
<feature type="domain" description="Double zinc ribbon" evidence="3">
    <location>
        <begin position="6"/>
        <end position="60"/>
    </location>
</feature>
<dbReference type="InterPro" id="IPR000836">
    <property type="entry name" value="PRTase_dom"/>
</dbReference>
<name>A0A170RLK9_EHRRU</name>
<dbReference type="Pfam" id="PF00156">
    <property type="entry name" value="Pribosyltran"/>
    <property type="match status" value="1"/>
</dbReference>
<evidence type="ECO:0000256" key="1">
    <source>
        <dbReference type="ARBA" id="ARBA00008007"/>
    </source>
</evidence>
<dbReference type="PANTHER" id="PTHR47505">
    <property type="entry name" value="DNA UTILIZATION PROTEIN YHGH"/>
    <property type="match status" value="1"/>
</dbReference>
<evidence type="ECO:0000313" key="6">
    <source>
        <dbReference type="Proteomes" id="UP000092677"/>
    </source>
</evidence>
<feature type="domain" description="Phosphoribosyltransferase" evidence="2">
    <location>
        <begin position="138"/>
        <end position="226"/>
    </location>
</feature>
<dbReference type="PANTHER" id="PTHR47505:SF1">
    <property type="entry name" value="DNA UTILIZATION PROTEIN YHGH"/>
    <property type="match status" value="1"/>
</dbReference>
<dbReference type="RefSeq" id="WP_065432331.1">
    <property type="nucleotide sequence ID" value="NZ_BDDL01000018.1"/>
</dbReference>
<organism evidence="4 6">
    <name type="scientific">Ehrlichia ruminantium</name>
    <name type="common">heartwater rickettsia</name>
    <name type="synonym">Cowdria ruminantium</name>
    <dbReference type="NCBI Taxonomy" id="779"/>
    <lineage>
        <taxon>Bacteria</taxon>
        <taxon>Pseudomonadati</taxon>
        <taxon>Pseudomonadota</taxon>
        <taxon>Alphaproteobacteria</taxon>
        <taxon>Rickettsiales</taxon>
        <taxon>Anaplasmataceae</taxon>
        <taxon>Ehrlichia</taxon>
    </lineage>
</organism>
<protein>
    <submittedName>
        <fullName evidence="4">Competence protein F</fullName>
    </submittedName>
</protein>
<dbReference type="CDD" id="cd06223">
    <property type="entry name" value="PRTases_typeI"/>
    <property type="match status" value="1"/>
</dbReference>
<comment type="caution">
    <text evidence="4">The sequence shown here is derived from an EMBL/GenBank/DDBJ whole genome shotgun (WGS) entry which is preliminary data.</text>
</comment>
<sequence length="230" mass="26419">MFSKIINHIFPKTCAGCECIVPEGCDLCNICSNNIDFLHGNYCISCGFKLSEEISICGKCIANKPMFTKLESIFSYDKYSKNIILNFKFFDNTLHIKTYAKWMYNKNPSLFNNVTTIIPVPIHKKRLRQRKYNQATLLARALSKYCNIPLEISVLVRIINTVPQYSLSSKMRKENIMQSFIIKNQHRIYNKTILLVDDVITTGITVRTCSQKLIESGAKEIRVITLGRTL</sequence>
<reference evidence="4" key="1">
    <citation type="journal article" date="2016" name="Genome Announc.">
        <title>Draft Genome Sequences of Three Strains of Ehrlichia ruminantium, a Tick-Borne Pathogen of Ruminants, Isolated from Zimbabwe, The Gambia, and Ghana.</title>
        <authorList>
            <person name="Nakao R."/>
            <person name="Jongejan F."/>
            <person name="Sugimoto C."/>
        </authorList>
    </citation>
    <scope>NUCLEOTIDE SEQUENCE</scope>
    <source>
        <strain evidence="4">Kerr Seringe</strain>
        <strain evidence="5">Pokoase 417</strain>
    </source>
</reference>
<dbReference type="STRING" id="779.GCA_002019755_00102"/>
<comment type="similarity">
    <text evidence="1">Belongs to the ComF/GntX family.</text>
</comment>
<evidence type="ECO:0000313" key="4">
    <source>
        <dbReference type="EMBL" id="GAT76916.1"/>
    </source>
</evidence>
<dbReference type="InterPro" id="IPR044005">
    <property type="entry name" value="DZR_2"/>
</dbReference>
<dbReference type="SUPFAM" id="SSF53271">
    <property type="entry name" value="PRTase-like"/>
    <property type="match status" value="1"/>
</dbReference>
<dbReference type="Pfam" id="PF18912">
    <property type="entry name" value="DZR_2"/>
    <property type="match status" value="1"/>
</dbReference>
<dbReference type="InterPro" id="IPR029057">
    <property type="entry name" value="PRTase-like"/>
</dbReference>
<dbReference type="EMBL" id="BDDL01000018">
    <property type="protein sequence ID" value="GAT76916.1"/>
    <property type="molecule type" value="Genomic_DNA"/>
</dbReference>
<dbReference type="AlphaFoldDB" id="A0A170RLK9"/>
<evidence type="ECO:0000259" key="3">
    <source>
        <dbReference type="Pfam" id="PF18912"/>
    </source>
</evidence>
<dbReference type="EMBL" id="BDDM01000040">
    <property type="protein sequence ID" value="GAT77932.1"/>
    <property type="molecule type" value="Genomic_DNA"/>
</dbReference>
<evidence type="ECO:0000313" key="7">
    <source>
        <dbReference type="Proteomes" id="UP000092731"/>
    </source>
</evidence>
<dbReference type="Gene3D" id="3.40.50.2020">
    <property type="match status" value="1"/>
</dbReference>